<keyword evidence="1" id="KW-0732">Signal</keyword>
<reference evidence="2" key="1">
    <citation type="submission" date="2014-05" db="EMBL/GenBank/DDBJ databases">
        <authorList>
            <person name="Chronopoulou M."/>
        </authorList>
    </citation>
    <scope>NUCLEOTIDE SEQUENCE</scope>
    <source>
        <tissue evidence="2">Whole organism</tissue>
    </source>
</reference>
<dbReference type="AlphaFoldDB" id="A0A0K2T8N0"/>
<feature type="chain" id="PRO_5005487556" evidence="1">
    <location>
        <begin position="24"/>
        <end position="68"/>
    </location>
</feature>
<dbReference type="EMBL" id="HACA01004987">
    <property type="protein sequence ID" value="CDW22348.1"/>
    <property type="molecule type" value="Transcribed_RNA"/>
</dbReference>
<evidence type="ECO:0000313" key="2">
    <source>
        <dbReference type="EMBL" id="CDW22348.1"/>
    </source>
</evidence>
<sequence>DLGHLLVWSKVLFILGVLEIVLLEVNPEKLDVIGSENFILATKLATSLKSCIFLVKPDPLGKSKKCCL</sequence>
<accession>A0A0K2T8N0</accession>
<evidence type="ECO:0000256" key="1">
    <source>
        <dbReference type="SAM" id="SignalP"/>
    </source>
</evidence>
<proteinExistence type="predicted"/>
<name>A0A0K2T8N0_LEPSM</name>
<feature type="signal peptide" evidence="1">
    <location>
        <begin position="1"/>
        <end position="23"/>
    </location>
</feature>
<feature type="non-terminal residue" evidence="2">
    <location>
        <position position="1"/>
    </location>
</feature>
<protein>
    <submittedName>
        <fullName evidence="2">Uncharacterized protein</fullName>
    </submittedName>
</protein>
<organism evidence="2">
    <name type="scientific">Lepeophtheirus salmonis</name>
    <name type="common">Salmon louse</name>
    <name type="synonym">Caligus salmonis</name>
    <dbReference type="NCBI Taxonomy" id="72036"/>
    <lineage>
        <taxon>Eukaryota</taxon>
        <taxon>Metazoa</taxon>
        <taxon>Ecdysozoa</taxon>
        <taxon>Arthropoda</taxon>
        <taxon>Crustacea</taxon>
        <taxon>Multicrustacea</taxon>
        <taxon>Hexanauplia</taxon>
        <taxon>Copepoda</taxon>
        <taxon>Siphonostomatoida</taxon>
        <taxon>Caligidae</taxon>
        <taxon>Lepeophtheirus</taxon>
    </lineage>
</organism>